<dbReference type="Proteomes" id="UP000494125">
    <property type="component" value="Unassembled WGS sequence"/>
</dbReference>
<organism evidence="1 2">
    <name type="scientific">Burkholderia diffusa</name>
    <dbReference type="NCBI Taxonomy" id="488732"/>
    <lineage>
        <taxon>Bacteria</taxon>
        <taxon>Pseudomonadati</taxon>
        <taxon>Pseudomonadota</taxon>
        <taxon>Betaproteobacteria</taxon>
        <taxon>Burkholderiales</taxon>
        <taxon>Burkholderiaceae</taxon>
        <taxon>Burkholderia</taxon>
        <taxon>Burkholderia cepacia complex</taxon>
    </lineage>
</organism>
<name>A0A6P2K6H8_9BURK</name>
<protein>
    <submittedName>
        <fullName evidence="1">Uncharacterized protein</fullName>
    </submittedName>
</protein>
<reference evidence="1 2" key="1">
    <citation type="submission" date="2019-09" db="EMBL/GenBank/DDBJ databases">
        <authorList>
            <person name="Depoorter E."/>
        </authorList>
    </citation>
    <scope>NUCLEOTIDE SEQUENCE [LARGE SCALE GENOMIC DNA]</scope>
    <source>
        <strain evidence="1">LMG 24065</strain>
    </source>
</reference>
<evidence type="ECO:0000313" key="2">
    <source>
        <dbReference type="Proteomes" id="UP000494125"/>
    </source>
</evidence>
<proteinExistence type="predicted"/>
<dbReference type="InterPro" id="IPR029035">
    <property type="entry name" value="DHS-like_NAD/FAD-binding_dom"/>
</dbReference>
<dbReference type="SUPFAM" id="SSF52467">
    <property type="entry name" value="DHS-like NAD/FAD-binding domain"/>
    <property type="match status" value="1"/>
</dbReference>
<gene>
    <name evidence="1" type="ORF">BDI24065_02425</name>
</gene>
<dbReference type="PROSITE" id="PS51257">
    <property type="entry name" value="PROKAR_LIPOPROTEIN"/>
    <property type="match status" value="1"/>
</dbReference>
<sequence length="288" mass="31781">MEWDKSFVDELAARRCIVFMGSGVSAGCRSADGTKSPPDWAALLRLLHGAMPLGSDKDFALAKIEAKEYLDAAEVICSRVSAADFAAIMRAEFVAPRYQASGAHRSILKMDPKIVVTTNYDDIYERYCATGDAAAGYNVCRYYETHLINDLRSPVRSIIKAHGCVTDPSKGVLTKHQYFKARQQSPNFFKILDALFITHTLLFIGYSLSDPDIQLLLENTNITAPSAHQHYAVVRQGSMHEALKSAATKSYNLRFVEYGGDGHEELLAGLEDLANLVVEKREANPTAI</sequence>
<dbReference type="EMBL" id="CABVPN010000010">
    <property type="protein sequence ID" value="VWB52768.1"/>
    <property type="molecule type" value="Genomic_DNA"/>
</dbReference>
<dbReference type="Pfam" id="PF13289">
    <property type="entry name" value="SIR2_2"/>
    <property type="match status" value="1"/>
</dbReference>
<dbReference type="AlphaFoldDB" id="A0A6P2K6H8"/>
<dbReference type="RefSeq" id="WP_151049732.1">
    <property type="nucleotide sequence ID" value="NZ_CABVPN010000010.1"/>
</dbReference>
<keyword evidence="2" id="KW-1185">Reference proteome</keyword>
<accession>A0A6P2K6H8</accession>
<dbReference type="GeneID" id="93027503"/>
<evidence type="ECO:0000313" key="1">
    <source>
        <dbReference type="EMBL" id="VWB52768.1"/>
    </source>
</evidence>